<keyword evidence="1" id="KW-0812">Transmembrane</keyword>
<evidence type="ECO:0000313" key="3">
    <source>
        <dbReference type="Proteomes" id="UP000031565"/>
    </source>
</evidence>
<keyword evidence="3" id="KW-1185">Reference proteome</keyword>
<gene>
    <name evidence="2" type="ORF">SMSRO_SF017910</name>
</gene>
<dbReference type="STRING" id="2138.SMSRO_v1c16250"/>
<sequence>MNLQNGMSNFNIPRSIHFFFNSSLERVAIFFLASIILFYTILKVVTYFFRIYAIKLRLGVQATKYFFNVILIVTEFIMTIILQMVFIKIYALGNDITTYAVIETVLVFQFMIGIIILMNKQFLNYIFKLMMLIFTSLLFSFLMGKQLLLWLDKIHNHQILVLWLTWSILTGFIVAIFYLFDLKTKFVHEFAFHLLIFLITISNFESRPNDLRVLRHSLLLKILLKLIKILCLLDLFFLMKTVKKTMQNLWKITDNNEIELVELSLLLNALHFFNISQKNGLESLPNKFLKNEINGWMGSLQE</sequence>
<comment type="caution">
    <text evidence="2">The sequence shown here is derived from an EMBL/GenBank/DDBJ whole genome shotgun (WGS) entry which is preliminary data.</text>
</comment>
<name>A0A2P6FEN8_9MOLU</name>
<feature type="transmembrane region" description="Helical" evidence="1">
    <location>
        <begin position="27"/>
        <end position="53"/>
    </location>
</feature>
<evidence type="ECO:0000313" key="2">
    <source>
        <dbReference type="EMBL" id="PQM31928.1"/>
    </source>
</evidence>
<keyword evidence="1" id="KW-0472">Membrane</keyword>
<dbReference type="RefSeq" id="WP_040093828.1">
    <property type="nucleotide sequence ID" value="NZ_CM020866.1"/>
</dbReference>
<dbReference type="EMBL" id="JTLV02000001">
    <property type="protein sequence ID" value="PQM31928.1"/>
    <property type="molecule type" value="Genomic_DNA"/>
</dbReference>
<reference evidence="2 3" key="1">
    <citation type="journal article" date="2015" name="MBio">
        <title>Genome sequence of the Drosophila melanogaster male-killing Spiroplasma strain MSRO endosymbiont.</title>
        <authorList>
            <person name="Paredes J.C."/>
            <person name="Herren J.K."/>
            <person name="Schupfer F."/>
            <person name="Marin R."/>
            <person name="Claverol S."/>
            <person name="Kuo C.H."/>
            <person name="Lemaitre B."/>
            <person name="Beven L."/>
        </authorList>
    </citation>
    <scope>NUCLEOTIDE SEQUENCE [LARGE SCALE GENOMIC DNA]</scope>
    <source>
        <strain evidence="2 3">MSRO</strain>
    </source>
</reference>
<feature type="transmembrane region" description="Helical" evidence="1">
    <location>
        <begin position="96"/>
        <end position="117"/>
    </location>
</feature>
<feature type="transmembrane region" description="Helical" evidence="1">
    <location>
        <begin position="187"/>
        <end position="206"/>
    </location>
</feature>
<feature type="transmembrane region" description="Helical" evidence="1">
    <location>
        <begin position="129"/>
        <end position="148"/>
    </location>
</feature>
<evidence type="ECO:0008006" key="4">
    <source>
        <dbReference type="Google" id="ProtNLM"/>
    </source>
</evidence>
<keyword evidence="1" id="KW-1133">Transmembrane helix</keyword>
<dbReference type="AlphaFoldDB" id="A0A2P6FEN8"/>
<evidence type="ECO:0000256" key="1">
    <source>
        <dbReference type="SAM" id="Phobius"/>
    </source>
</evidence>
<dbReference type="OrthoDB" id="390330at2"/>
<protein>
    <recommendedName>
        <fullName evidence="4">Transmembrane protein</fullName>
    </recommendedName>
</protein>
<accession>A0A2P6FEN8</accession>
<organism evidence="2 3">
    <name type="scientific">Spiroplasma poulsonii</name>
    <dbReference type="NCBI Taxonomy" id="2138"/>
    <lineage>
        <taxon>Bacteria</taxon>
        <taxon>Bacillati</taxon>
        <taxon>Mycoplasmatota</taxon>
        <taxon>Mollicutes</taxon>
        <taxon>Entomoplasmatales</taxon>
        <taxon>Spiroplasmataceae</taxon>
        <taxon>Spiroplasma</taxon>
    </lineage>
</organism>
<proteinExistence type="predicted"/>
<feature type="transmembrane region" description="Helical" evidence="1">
    <location>
        <begin position="65"/>
        <end position="90"/>
    </location>
</feature>
<feature type="transmembrane region" description="Helical" evidence="1">
    <location>
        <begin position="218"/>
        <end position="238"/>
    </location>
</feature>
<feature type="transmembrane region" description="Helical" evidence="1">
    <location>
        <begin position="160"/>
        <end position="180"/>
    </location>
</feature>
<dbReference type="Proteomes" id="UP000031565">
    <property type="component" value="Unassembled WGS sequence"/>
</dbReference>